<feature type="domain" description="Teneurin-like YD-shell" evidence="3">
    <location>
        <begin position="1654"/>
        <end position="1849"/>
    </location>
</feature>
<dbReference type="RefSeq" id="WP_070199504.1">
    <property type="nucleotide sequence ID" value="NZ_LJGZ01000004.1"/>
</dbReference>
<protein>
    <recommendedName>
        <fullName evidence="3">Teneurin-like YD-shell domain-containing protein</fullName>
    </recommendedName>
</protein>
<dbReference type="Pfam" id="PF05593">
    <property type="entry name" value="RHS_repeat"/>
    <property type="match status" value="1"/>
</dbReference>
<dbReference type="InterPro" id="IPR022385">
    <property type="entry name" value="Rhs_assc_core"/>
</dbReference>
<dbReference type="NCBIfam" id="TIGR01643">
    <property type="entry name" value="YD_repeat_2x"/>
    <property type="match status" value="3"/>
</dbReference>
<dbReference type="Gene3D" id="2.180.10.10">
    <property type="entry name" value="RHS repeat-associated core"/>
    <property type="match status" value="2"/>
</dbReference>
<dbReference type="EMBL" id="LJGZ01000004">
    <property type="protein sequence ID" value="OEV22472.1"/>
    <property type="molecule type" value="Genomic_DNA"/>
</dbReference>
<evidence type="ECO:0000256" key="1">
    <source>
        <dbReference type="ARBA" id="ARBA00022737"/>
    </source>
</evidence>
<dbReference type="NCBIfam" id="TIGR03696">
    <property type="entry name" value="Rhs_assc_core"/>
    <property type="match status" value="1"/>
</dbReference>
<keyword evidence="1" id="KW-0677">Repeat</keyword>
<reference evidence="4 5" key="1">
    <citation type="journal article" date="2016" name="Front. Microbiol.">
        <title>Comparative Genomics Analysis of Streptomyces Species Reveals Their Adaptation to the Marine Environment and Their Diversity at the Genomic Level.</title>
        <authorList>
            <person name="Tian X."/>
            <person name="Zhang Z."/>
            <person name="Yang T."/>
            <person name="Chen M."/>
            <person name="Li J."/>
            <person name="Chen F."/>
            <person name="Yang J."/>
            <person name="Li W."/>
            <person name="Zhang B."/>
            <person name="Zhang Z."/>
            <person name="Wu J."/>
            <person name="Zhang C."/>
            <person name="Long L."/>
            <person name="Xiao J."/>
        </authorList>
    </citation>
    <scope>NUCLEOTIDE SEQUENCE [LARGE SCALE GENOMIC DNA]</scope>
    <source>
        <strain evidence="4 5">SCSIO M10372</strain>
    </source>
</reference>
<feature type="compositionally biased region" description="Low complexity" evidence="2">
    <location>
        <begin position="1922"/>
        <end position="1931"/>
    </location>
</feature>
<dbReference type="PANTHER" id="PTHR32305">
    <property type="match status" value="1"/>
</dbReference>
<organism evidence="4 5">
    <name type="scientific">Streptomyces nanshensis</name>
    <dbReference type="NCBI Taxonomy" id="518642"/>
    <lineage>
        <taxon>Bacteria</taxon>
        <taxon>Bacillati</taxon>
        <taxon>Actinomycetota</taxon>
        <taxon>Actinomycetes</taxon>
        <taxon>Kitasatosporales</taxon>
        <taxon>Streptomycetaceae</taxon>
        <taxon>Streptomyces</taxon>
    </lineage>
</organism>
<evidence type="ECO:0000256" key="2">
    <source>
        <dbReference type="SAM" id="MobiDB-lite"/>
    </source>
</evidence>
<dbReference type="Proteomes" id="UP000175971">
    <property type="component" value="Unassembled WGS sequence"/>
</dbReference>
<feature type="region of interest" description="Disordered" evidence="2">
    <location>
        <begin position="329"/>
        <end position="348"/>
    </location>
</feature>
<dbReference type="Pfam" id="PF25023">
    <property type="entry name" value="TEN_YD-shell"/>
    <property type="match status" value="1"/>
</dbReference>
<feature type="compositionally biased region" description="Polar residues" evidence="2">
    <location>
        <begin position="329"/>
        <end position="341"/>
    </location>
</feature>
<dbReference type="OrthoDB" id="291011at2"/>
<dbReference type="PATRIC" id="fig|518642.7.peg.2483"/>
<feature type="region of interest" description="Disordered" evidence="2">
    <location>
        <begin position="1920"/>
        <end position="1940"/>
    </location>
</feature>
<accession>A0A1E7M1V4</accession>
<feature type="region of interest" description="Disordered" evidence="2">
    <location>
        <begin position="65"/>
        <end position="102"/>
    </location>
</feature>
<dbReference type="PANTHER" id="PTHR32305:SF17">
    <property type="entry name" value="TRNA NUCLEASE WAPA"/>
    <property type="match status" value="1"/>
</dbReference>
<evidence type="ECO:0000313" key="5">
    <source>
        <dbReference type="Proteomes" id="UP000175971"/>
    </source>
</evidence>
<evidence type="ECO:0000259" key="3">
    <source>
        <dbReference type="Pfam" id="PF25023"/>
    </source>
</evidence>
<dbReference type="InterPro" id="IPR006530">
    <property type="entry name" value="YD"/>
</dbReference>
<sequence length="2119" mass="225939">MFSGGGVIYGRVRRRARLIAVALAAFLFVGLLGGPVAAAAAELDLLKLEKPDPVPTADVAKHVPAKPDQTARHPWKSPKVAWPEPGTETPALRENGTPVQAGSLPVSVGRTAPQTAASAKASALSSASGRARATGPQKVQVQVLDRATTESLGVEGVVLALRPTAGTTGRVDVEVDYSGFRDAYGGDWASRLTLKTLPACAVTTPGKAGCATGESLSTENDTAGNTLKATVALPEAAPATAGNTPPVTRSAGAQAAPAARAVSGGTVLLAATAAAAGPSGNFTATSLSPSASWSAGGSNGGFSWTYPIDTPDVAGSAVPELKLGYSSQSVDGRTASTNNQADGVGDGWSMEPGYIERQYVSCTDDTKNSTTTAKVGDLCWKKDNAVINLGGRSNTLIKDDTSGEWRLEGDDGTKVVKLANSALANGDNDNEYWLVTTPDGTRYYFGYNRPQGWAAGKAETNSAWTVPVFGNQTGEPCYAAAFKDAWCQQAWRWNLDAVVDVHGDAMTYYWEKETNHYGRNVNPSTGASTATPYIRGGYLKRIEYGLRGTDFYGQPAAKVEFTSSERCLSDCGTFDKAKAKNWPDVPFDRYCAPGTECKDRYSPSFWSRKRLTKIDTSVLVGTAFKPVDTWAFTHQFPATGDGSDPALWLASITRTGHGGTGSVTLPAVTFLGQTLPNRVEGATTGGAPDPVPPFWRHRVYGINTETGGRIGVTYSPADCTANSVPTPSSNTRRCYPVKWSPPEAPGANYEPYLDWFHSYVVTQVLETDLTGGAPVKQTDYAYLDGMAWAKAKDDEFTDAEHLTYGDRKGYGRVQVRTGVAPDKRTLKEFRYFRGIDGASVKDTEGVAVTDREAFAGMTREEATYNGDGGKLETTTSFEPWRSAATATETRAEGLPALHAYATGGKSEQTRTAVGAGWRTTRLERTFDPVGQVLTESSLGDTAKSGDEECTTNTYVRNTSLNILTTIAESRTVAKPCGTTPTLPADLVSTARYYYDGATSLTTPPVRGDVTRLDEQDAQGTGYLTTATHTYDQHGREKTSTDALKVTTARTDYTPATLQAPTTVTVTNAKNHVTTTTHDPVRGVVTAAVDANGKRTDADHDGLGRVVKVWQPGWTKAANPAKPSAEYSYRISKSETNAVTTRTLKQNGEYRTTYALYDGLLRERQTQAPAVGTQNRVMTETHYDTHGRPWQTYAPYYADGAPSATLTSAAVNTVPTATQSLFDGVGRVTDALSVKFGDEQWRTKTVYEGDRTTVIPPKGGTATTTVTDARGRTTDLLQYTNAARTTSEKTSYAYGKYDEPSSVTDPDGNTWSYTFDSRGQKTTTVDPDKGTTLTEYDDLGRAVTTTDARGVVLTTSYDELGRKDEVKQGTTLLSKWTYDTLAKGQLTKSTRYVDGAEYTNATDGFNDRYQPTSTTTTVPSAAGGLAGTYTWTYGYNARTGALLWTLNPAVGDIQAERVVTNYNSNDLPFRTSGQYDSLVANTLYDVFSRPTRLEFSASLGKKVYKTLLYDEHTGQVTRQTTDRDVAPKRVDDTTYAYDPAGNVTGVTNVSGQDAQKSTDTQCFTTDPLGRLSEAWTAKTDCSAAPSASTVGGPDAYWHSYDYDRTGNRSKQVEHATTAGGADATTTYTHPSPGAKRPHAVQQASVTGGPADGRTSTFEYDDAGNTTKRTVGTTVQDLTWTPEGQLATLTEAGKQTSYTYDADGNRIIAKNGDGSSTLTLPNGDQVQLAANGAKTATRYYTHLGDTVAVRTGNSVSYLIDDHQGTAMTAIAAGGLALTRRKQLPFGQLRSAQSPVFGPRGFVGGTNDPTGLTHLGAREYDPVLGRFISVDPIIDFDDPAQMNAYSYAHNSPLTKSDPTGLRPDHTVGNAKGDERWASDRGMYAGYTLKNGKWVWKETPKRGTEAKKRYTAYRANPTSYKPPRYGASKVAAAPGKGKGKRSVPSPLLTALAATKERNKENRIVSAIQKGVNGLGKWAGDILYTGGEVRTHGVCGGFSGGKYVQATAGGCFMFSKNPDGDWKFGLSGSVGVGGPAAGLAGDLSYIRSNADDLGQLGGLGLDKSVSAHYYGGLTAGHESALNYNGTPVRNSRNEPVWATSYGGGVGVNAGLGVGVNYTQMVILN</sequence>
<feature type="region of interest" description="Disordered" evidence="2">
    <location>
        <begin position="1607"/>
        <end position="1665"/>
    </location>
</feature>
<comment type="caution">
    <text evidence="4">The sequence shown here is derived from an EMBL/GenBank/DDBJ whole genome shotgun (WGS) entry which is preliminary data.</text>
</comment>
<gene>
    <name evidence="4" type="ORF">AN221_02205</name>
</gene>
<feature type="compositionally biased region" description="Polar residues" evidence="2">
    <location>
        <begin position="1652"/>
        <end position="1665"/>
    </location>
</feature>
<dbReference type="InterPro" id="IPR056823">
    <property type="entry name" value="TEN-like_YD-shell"/>
</dbReference>
<name>A0A1E7M1V4_9ACTN</name>
<proteinExistence type="predicted"/>
<evidence type="ECO:0000313" key="4">
    <source>
        <dbReference type="EMBL" id="OEV22472.1"/>
    </source>
</evidence>
<dbReference type="InterPro" id="IPR031325">
    <property type="entry name" value="RHS_repeat"/>
</dbReference>
<dbReference type="InterPro" id="IPR050708">
    <property type="entry name" value="T6SS_VgrG/RHS"/>
</dbReference>
<feature type="compositionally biased region" description="Low complexity" evidence="2">
    <location>
        <begin position="1614"/>
        <end position="1627"/>
    </location>
</feature>
<keyword evidence="5" id="KW-1185">Reference proteome</keyword>